<evidence type="ECO:0000313" key="5">
    <source>
        <dbReference type="EMBL" id="KAG6710157.1"/>
    </source>
</evidence>
<evidence type="ECO:0000256" key="3">
    <source>
        <dbReference type="ARBA" id="ARBA00022679"/>
    </source>
</evidence>
<dbReference type="EMBL" id="CM031830">
    <property type="protein sequence ID" value="KAG6710157.1"/>
    <property type="molecule type" value="Genomic_DNA"/>
</dbReference>
<proteinExistence type="inferred from homology"/>
<reference evidence="4" key="1">
    <citation type="submission" date="2020-12" db="EMBL/GenBank/DDBJ databases">
        <title>WGS assembly of Carya illinoinensis cv. Pawnee.</title>
        <authorList>
            <person name="Platts A."/>
            <person name="Shu S."/>
            <person name="Wright S."/>
            <person name="Barry K."/>
            <person name="Edger P."/>
            <person name="Pires J.C."/>
            <person name="Schmutz J."/>
        </authorList>
    </citation>
    <scope>NUCLEOTIDE SEQUENCE</scope>
    <source>
        <tissue evidence="4">Leaf</tissue>
    </source>
</reference>
<evidence type="ECO:0000256" key="1">
    <source>
        <dbReference type="ARBA" id="ARBA00009995"/>
    </source>
</evidence>
<protein>
    <recommendedName>
        <fullName evidence="7">Glycosyltransferase</fullName>
    </recommendedName>
</protein>
<comment type="similarity">
    <text evidence="1">Belongs to the UDP-glycosyltransferase family.</text>
</comment>
<dbReference type="EMBL" id="CM031814">
    <property type="protein sequence ID" value="KAG6652214.1"/>
    <property type="molecule type" value="Genomic_DNA"/>
</dbReference>
<dbReference type="CDD" id="cd03784">
    <property type="entry name" value="GT1_Gtf-like"/>
    <property type="match status" value="1"/>
</dbReference>
<organism evidence="4 6">
    <name type="scientific">Carya illinoinensis</name>
    <name type="common">Pecan</name>
    <dbReference type="NCBI Taxonomy" id="32201"/>
    <lineage>
        <taxon>Eukaryota</taxon>
        <taxon>Viridiplantae</taxon>
        <taxon>Streptophyta</taxon>
        <taxon>Embryophyta</taxon>
        <taxon>Tracheophyta</taxon>
        <taxon>Spermatophyta</taxon>
        <taxon>Magnoliopsida</taxon>
        <taxon>eudicotyledons</taxon>
        <taxon>Gunneridae</taxon>
        <taxon>Pentapetalae</taxon>
        <taxon>rosids</taxon>
        <taxon>fabids</taxon>
        <taxon>Fagales</taxon>
        <taxon>Juglandaceae</taxon>
        <taxon>Carya</taxon>
    </lineage>
</organism>
<comment type="caution">
    <text evidence="4">The sequence shown here is derived from an EMBL/GenBank/DDBJ whole genome shotgun (WGS) entry which is preliminary data.</text>
</comment>
<dbReference type="AlphaFoldDB" id="A0A8T1QDB7"/>
<name>A0A8T1QDB7_CARIL</name>
<evidence type="ECO:0008006" key="7">
    <source>
        <dbReference type="Google" id="ProtNLM"/>
    </source>
</evidence>
<reference evidence="5" key="2">
    <citation type="submission" date="2021-01" db="EMBL/GenBank/DDBJ databases">
        <authorList>
            <person name="Lovell J.T."/>
            <person name="Bentley N."/>
            <person name="Bhattarai G."/>
            <person name="Jenkins J.W."/>
            <person name="Sreedasyam A."/>
            <person name="Alarcon Y."/>
            <person name="Bock C."/>
            <person name="Boston L."/>
            <person name="Carlson J."/>
            <person name="Cervantes K."/>
            <person name="Clermont K."/>
            <person name="Krom N."/>
            <person name="Kubenka K."/>
            <person name="Mamidi S."/>
            <person name="Mattison C."/>
            <person name="Monteros M."/>
            <person name="Pisani C."/>
            <person name="Plott C."/>
            <person name="Rajasekar S."/>
            <person name="Rhein H.S."/>
            <person name="Rohla C."/>
            <person name="Song M."/>
            <person name="Hilaire R.S."/>
            <person name="Shu S."/>
            <person name="Wells L."/>
            <person name="Wang X."/>
            <person name="Webber J."/>
            <person name="Heerema R.J."/>
            <person name="Klein P."/>
            <person name="Conner P."/>
            <person name="Grauke L."/>
            <person name="Grimwood J."/>
            <person name="Schmutz J."/>
            <person name="Randall J.J."/>
        </authorList>
    </citation>
    <scope>NUCLEOTIDE SEQUENCE</scope>
    <source>
        <tissue evidence="5">Leaf</tissue>
    </source>
</reference>
<evidence type="ECO:0000256" key="2">
    <source>
        <dbReference type="ARBA" id="ARBA00022676"/>
    </source>
</evidence>
<sequence length="403" mass="45199">MGSEAPTHVLLVSFPTQGHINPLLRLDKRLAANGLLVTFTTTKKFGRDVCKANSNITDQVTPDCPVSSLINNSFVPWVCDAAYELGNPNAVLWFFPYHYFHNLLPFPSQTEPKIDVQLPCLPLLKYDEVPEFLHPSSPFQMLGKLILGQFKNLSIPFCVLMDTFRELEHEIDDYMSNLFMVKPVGPLFFNPKAPKTIIRGDLLKADDCIEWLNAKSPASVANISFGSIAYIEQVNELAYGLLNSEISFLWIMKPTSEEHSIHKPHVLPYGFMEKVGNRGKVIQWSPQEEVLAYHSVACFVTHCGWNSSIEALTLGVPVVAFPQLSRGLAENRVILRDEIEKCLLEAMMGPKAEEMKRNTLEWKRVANEAVAEGGSSDQNIKAFVDEIRKRRAAVSLSPINNKA</sequence>
<dbReference type="Proteomes" id="UP000811246">
    <property type="component" value="Chromosome 6"/>
</dbReference>
<keyword evidence="3" id="KW-0808">Transferase</keyword>
<dbReference type="PANTHER" id="PTHR11926">
    <property type="entry name" value="GLUCOSYL/GLUCURONOSYL TRANSFERASES"/>
    <property type="match status" value="1"/>
</dbReference>
<gene>
    <name evidence="4" type="ORF">CIPAW_06G168900</name>
    <name evidence="5" type="ORF">I3842_06G169900</name>
</gene>
<dbReference type="PANTHER" id="PTHR11926:SF986">
    <property type="entry name" value="UDP-GLYCOSYLTRANSFERASE 84A1"/>
    <property type="match status" value="1"/>
</dbReference>
<keyword evidence="2" id="KW-0328">Glycosyltransferase</keyword>
<dbReference type="GO" id="GO:0080044">
    <property type="term" value="F:quercetin 7-O-glucosyltransferase activity"/>
    <property type="evidence" value="ECO:0007669"/>
    <property type="project" value="TreeGrafter"/>
</dbReference>
<dbReference type="GO" id="GO:0080043">
    <property type="term" value="F:quercetin 3-O-glucosyltransferase activity"/>
    <property type="evidence" value="ECO:0007669"/>
    <property type="project" value="TreeGrafter"/>
</dbReference>
<keyword evidence="6" id="KW-1185">Reference proteome</keyword>
<evidence type="ECO:0000313" key="4">
    <source>
        <dbReference type="EMBL" id="KAG6652214.1"/>
    </source>
</evidence>
<evidence type="ECO:0000313" key="6">
    <source>
        <dbReference type="Proteomes" id="UP000811609"/>
    </source>
</evidence>
<accession>A0A8T1QDB7</accession>
<dbReference type="Pfam" id="PF00201">
    <property type="entry name" value="UDPGT"/>
    <property type="match status" value="1"/>
</dbReference>
<dbReference type="InterPro" id="IPR002213">
    <property type="entry name" value="UDP_glucos_trans"/>
</dbReference>
<dbReference type="Proteomes" id="UP000811609">
    <property type="component" value="Chromosome 6"/>
</dbReference>